<proteinExistence type="inferred from homology"/>
<keyword evidence="7 11" id="KW-0472">Membrane</keyword>
<dbReference type="OrthoDB" id="10071887at2759"/>
<feature type="transmembrane region" description="Helical" evidence="11">
    <location>
        <begin position="240"/>
        <end position="263"/>
    </location>
</feature>
<dbReference type="Pfam" id="PF00001">
    <property type="entry name" value="7tm_1"/>
    <property type="match status" value="1"/>
</dbReference>
<dbReference type="SUPFAM" id="SSF81321">
    <property type="entry name" value="Family A G protein-coupled receptor-like"/>
    <property type="match status" value="1"/>
</dbReference>
<evidence type="ECO:0000256" key="4">
    <source>
        <dbReference type="ARBA" id="ARBA00022692"/>
    </source>
</evidence>
<protein>
    <submittedName>
        <fullName evidence="13">Histamine H1 receptor</fullName>
    </submittedName>
</protein>
<feature type="transmembrane region" description="Helical" evidence="11">
    <location>
        <begin position="453"/>
        <end position="472"/>
    </location>
</feature>
<evidence type="ECO:0000256" key="5">
    <source>
        <dbReference type="ARBA" id="ARBA00022989"/>
    </source>
</evidence>
<keyword evidence="3" id="KW-1003">Cell membrane</keyword>
<keyword evidence="6 10" id="KW-0297">G-protein coupled receptor</keyword>
<dbReference type="STRING" id="105785.A0A2J7PN91"/>
<dbReference type="PROSITE" id="PS00237">
    <property type="entry name" value="G_PROTEIN_RECEP_F1_1"/>
    <property type="match status" value="1"/>
</dbReference>
<feature type="transmembrane region" description="Helical" evidence="11">
    <location>
        <begin position="200"/>
        <end position="220"/>
    </location>
</feature>
<gene>
    <name evidence="13" type="primary">HRH1</name>
    <name evidence="13" type="ORF">B7P43_G05800</name>
</gene>
<keyword evidence="4 10" id="KW-0812">Transmembrane</keyword>
<dbReference type="InParanoid" id="A0A2J7PN91"/>
<dbReference type="PANTHER" id="PTHR24248">
    <property type="entry name" value="ADRENERGIC RECEPTOR-RELATED G-PROTEIN COUPLED RECEPTOR"/>
    <property type="match status" value="1"/>
</dbReference>
<sequence length="507" mass="57611">MLSNFACPITPLHCVELTPADSLNEFYLSITIKEDSSMFFGEIRLPLQPRGLPYVPDVMIGSQARRRNRSAHSSRGSKWSFHDAWVSNMFIMSLAAADITVGGIVMPISSVYAITENRFRHVTISPEVYSSPDQAAHYHILVGQWVFGLAVCQFWLSADYTASTASILNLFILSMDRYWSITSPLRYLRRRTKKRAIIMIGLVWIGSALWILPIIGWHYIESGGKRMYPPTVCETEFASNVAFKVTAACLNFYIPTLLMVYLYGRIYFEIKKRSRFDLGQCNHSNRIEIGPGVVWGTDSLVDEQPPNLLRSKSKPFRKKNVIVGETHQFRNLTVLSYKSEGTQSEGFVHFEGVTVNVEYVELTTTTMDAKYKDGNHIRENSAGSQYRRTFAHKNTTKRRNNDSDSVTLQKEKKAARQLGVIMAAFVLCWLPYFVLFTVIAFCSDCVNPLVHTATIWLGYINSTFNPILYPLCNTNFKRAFKKMLGFGGKDRNVLMTMASRGGYRQPN</sequence>
<dbReference type="InterPro" id="IPR000995">
    <property type="entry name" value="Musac_Ach_rcpt"/>
</dbReference>
<dbReference type="EMBL" id="NEVH01023955">
    <property type="protein sequence ID" value="PNF17814.1"/>
    <property type="molecule type" value="Genomic_DNA"/>
</dbReference>
<comment type="similarity">
    <text evidence="2 10">Belongs to the G-protein coupled receptor 1 family.</text>
</comment>
<evidence type="ECO:0000256" key="3">
    <source>
        <dbReference type="ARBA" id="ARBA00022475"/>
    </source>
</evidence>
<keyword evidence="14" id="KW-1185">Reference proteome</keyword>
<accession>A0A2J7PN91</accession>
<evidence type="ECO:0000256" key="7">
    <source>
        <dbReference type="ARBA" id="ARBA00023136"/>
    </source>
</evidence>
<keyword evidence="8 10" id="KW-0675">Receptor</keyword>
<evidence type="ECO:0000256" key="6">
    <source>
        <dbReference type="ARBA" id="ARBA00023040"/>
    </source>
</evidence>
<keyword evidence="5 11" id="KW-1133">Transmembrane helix</keyword>
<dbReference type="PRINTS" id="PR00237">
    <property type="entry name" value="GPCRRHODOPSN"/>
</dbReference>
<keyword evidence="9 10" id="KW-0807">Transducer</keyword>
<comment type="subcellular location">
    <subcellularLocation>
        <location evidence="1">Cell membrane</location>
        <topology evidence="1">Multi-pass membrane protein</topology>
    </subcellularLocation>
</comment>
<evidence type="ECO:0000256" key="2">
    <source>
        <dbReference type="ARBA" id="ARBA00010663"/>
    </source>
</evidence>
<dbReference type="InterPro" id="IPR000276">
    <property type="entry name" value="GPCR_Rhodpsn"/>
</dbReference>
<dbReference type="Gene3D" id="1.20.1070.10">
    <property type="entry name" value="Rhodopsin 7-helix transmembrane proteins"/>
    <property type="match status" value="2"/>
</dbReference>
<reference evidence="13 14" key="1">
    <citation type="submission" date="2017-12" db="EMBL/GenBank/DDBJ databases">
        <title>Hemimetabolous genomes reveal molecular basis of termite eusociality.</title>
        <authorList>
            <person name="Harrison M.C."/>
            <person name="Jongepier E."/>
            <person name="Robertson H.M."/>
            <person name="Arning N."/>
            <person name="Bitard-Feildel T."/>
            <person name="Chao H."/>
            <person name="Childers C.P."/>
            <person name="Dinh H."/>
            <person name="Doddapaneni H."/>
            <person name="Dugan S."/>
            <person name="Gowin J."/>
            <person name="Greiner C."/>
            <person name="Han Y."/>
            <person name="Hu H."/>
            <person name="Hughes D.S.T."/>
            <person name="Huylmans A.-K."/>
            <person name="Kemena C."/>
            <person name="Kremer L.P.M."/>
            <person name="Lee S.L."/>
            <person name="Lopez-Ezquerra A."/>
            <person name="Mallet L."/>
            <person name="Monroy-Kuhn J.M."/>
            <person name="Moser A."/>
            <person name="Murali S.C."/>
            <person name="Muzny D.M."/>
            <person name="Otani S."/>
            <person name="Piulachs M.-D."/>
            <person name="Poelchau M."/>
            <person name="Qu J."/>
            <person name="Schaub F."/>
            <person name="Wada-Katsumata A."/>
            <person name="Worley K.C."/>
            <person name="Xie Q."/>
            <person name="Ylla G."/>
            <person name="Poulsen M."/>
            <person name="Gibbs R.A."/>
            <person name="Schal C."/>
            <person name="Richards S."/>
            <person name="Belles X."/>
            <person name="Korb J."/>
            <person name="Bornberg-Bauer E."/>
        </authorList>
    </citation>
    <scope>NUCLEOTIDE SEQUENCE [LARGE SCALE GENOMIC DNA]</scope>
    <source>
        <tissue evidence="13">Whole body</tissue>
    </source>
</reference>
<evidence type="ECO:0000256" key="11">
    <source>
        <dbReference type="SAM" id="Phobius"/>
    </source>
</evidence>
<dbReference type="GO" id="GO:0016907">
    <property type="term" value="F:G protein-coupled acetylcholine receptor activity"/>
    <property type="evidence" value="ECO:0007669"/>
    <property type="project" value="InterPro"/>
</dbReference>
<evidence type="ECO:0000313" key="13">
    <source>
        <dbReference type="EMBL" id="PNF17814.1"/>
    </source>
</evidence>
<name>A0A2J7PN91_9NEOP</name>
<feature type="transmembrane region" description="Helical" evidence="11">
    <location>
        <begin position="89"/>
        <end position="114"/>
    </location>
</feature>
<evidence type="ECO:0000256" key="9">
    <source>
        <dbReference type="ARBA" id="ARBA00023224"/>
    </source>
</evidence>
<evidence type="ECO:0000313" key="14">
    <source>
        <dbReference type="Proteomes" id="UP000235965"/>
    </source>
</evidence>
<dbReference type="GO" id="GO:0045202">
    <property type="term" value="C:synapse"/>
    <property type="evidence" value="ECO:0007669"/>
    <property type="project" value="GOC"/>
</dbReference>
<feature type="transmembrane region" description="Helical" evidence="11">
    <location>
        <begin position="418"/>
        <end position="441"/>
    </location>
</feature>
<dbReference type="GO" id="GO:0005886">
    <property type="term" value="C:plasma membrane"/>
    <property type="evidence" value="ECO:0007669"/>
    <property type="project" value="UniProtKB-SubCell"/>
</dbReference>
<evidence type="ECO:0000256" key="8">
    <source>
        <dbReference type="ARBA" id="ARBA00023170"/>
    </source>
</evidence>
<dbReference type="Proteomes" id="UP000235965">
    <property type="component" value="Unassembled WGS sequence"/>
</dbReference>
<dbReference type="GO" id="GO:0043410">
    <property type="term" value="P:positive regulation of MAPK cascade"/>
    <property type="evidence" value="ECO:0007669"/>
    <property type="project" value="TreeGrafter"/>
</dbReference>
<evidence type="ECO:0000259" key="12">
    <source>
        <dbReference type="PROSITE" id="PS50262"/>
    </source>
</evidence>
<dbReference type="AlphaFoldDB" id="A0A2J7PN91"/>
<comment type="caution">
    <text evidence="13">The sequence shown here is derived from an EMBL/GenBank/DDBJ whole genome shotgun (WGS) entry which is preliminary data.</text>
</comment>
<dbReference type="PRINTS" id="PR00243">
    <property type="entry name" value="MUSCARINICR"/>
</dbReference>
<dbReference type="PROSITE" id="PS50262">
    <property type="entry name" value="G_PROTEIN_RECEP_F1_2"/>
    <property type="match status" value="1"/>
</dbReference>
<feature type="domain" description="G-protein coupled receptors family 1 profile" evidence="12">
    <location>
        <begin position="88"/>
        <end position="469"/>
    </location>
</feature>
<evidence type="ECO:0000256" key="1">
    <source>
        <dbReference type="ARBA" id="ARBA00004651"/>
    </source>
</evidence>
<dbReference type="PANTHER" id="PTHR24248:SF204">
    <property type="entry name" value="HISTAMINE H1 RECEPTOR"/>
    <property type="match status" value="1"/>
</dbReference>
<dbReference type="GO" id="GO:0071880">
    <property type="term" value="P:adenylate cyclase-activating adrenergic receptor signaling pathway"/>
    <property type="evidence" value="ECO:0007669"/>
    <property type="project" value="TreeGrafter"/>
</dbReference>
<dbReference type="InterPro" id="IPR017452">
    <property type="entry name" value="GPCR_Rhodpsn_7TM"/>
</dbReference>
<evidence type="ECO:0000256" key="10">
    <source>
        <dbReference type="RuleBase" id="RU000688"/>
    </source>
</evidence>
<organism evidence="13 14">
    <name type="scientific">Cryptotermes secundus</name>
    <dbReference type="NCBI Taxonomy" id="105785"/>
    <lineage>
        <taxon>Eukaryota</taxon>
        <taxon>Metazoa</taxon>
        <taxon>Ecdysozoa</taxon>
        <taxon>Arthropoda</taxon>
        <taxon>Hexapoda</taxon>
        <taxon>Insecta</taxon>
        <taxon>Pterygota</taxon>
        <taxon>Neoptera</taxon>
        <taxon>Polyneoptera</taxon>
        <taxon>Dictyoptera</taxon>
        <taxon>Blattodea</taxon>
        <taxon>Blattoidea</taxon>
        <taxon>Termitoidae</taxon>
        <taxon>Kalotermitidae</taxon>
        <taxon>Cryptotermitinae</taxon>
        <taxon>Cryptotermes</taxon>
    </lineage>
</organism>